<dbReference type="Gene3D" id="3.40.640.10">
    <property type="entry name" value="Type I PLP-dependent aspartate aminotransferase-like (Major domain)"/>
    <property type="match status" value="1"/>
</dbReference>
<dbReference type="InterPro" id="IPR004839">
    <property type="entry name" value="Aminotransferase_I/II_large"/>
</dbReference>
<keyword evidence="3" id="KW-0032">Aminotransferase</keyword>
<dbReference type="Proteomes" id="UP001168821">
    <property type="component" value="Unassembled WGS sequence"/>
</dbReference>
<dbReference type="InterPro" id="IPR015424">
    <property type="entry name" value="PyrdxlP-dep_Trfase"/>
</dbReference>
<dbReference type="InterPro" id="IPR051326">
    <property type="entry name" value="Kynurenine-oxoglutarate_AT"/>
</dbReference>
<proteinExistence type="inferred from homology"/>
<accession>A0AA38HT64</accession>
<gene>
    <name evidence="8" type="ORF">Zmor_025102</name>
</gene>
<sequence>MATVDTGDEVIIMEPFFECFEHNVRTAGGIPRFVPLKPKENADGTQTNDWVLDYDHLESLFNTKTKAIIVNTPHNPLGKVFTYEELSQIARLCKKWNVVCISDEVYQFLVYGSKKHVSMASLPDMWERTITVCTAGKIFAATGWKLGWAYGPSHLIANLQLIHFSSVRAGNTFLQAVDP</sequence>
<dbReference type="CDD" id="cd00609">
    <property type="entry name" value="AAT_like"/>
    <property type="match status" value="1"/>
</dbReference>
<dbReference type="PRINTS" id="PR00753">
    <property type="entry name" value="ACCSYNTHASE"/>
</dbReference>
<evidence type="ECO:0000256" key="6">
    <source>
        <dbReference type="ARBA" id="ARBA00024016"/>
    </source>
</evidence>
<dbReference type="EMBL" id="JALNTZ010000008">
    <property type="protein sequence ID" value="KAJ3642302.1"/>
    <property type="molecule type" value="Genomic_DNA"/>
</dbReference>
<dbReference type="GO" id="GO:0016212">
    <property type="term" value="F:kynurenine-oxoglutarate transaminase activity"/>
    <property type="evidence" value="ECO:0007669"/>
    <property type="project" value="TreeGrafter"/>
</dbReference>
<evidence type="ECO:0000313" key="9">
    <source>
        <dbReference type="Proteomes" id="UP001168821"/>
    </source>
</evidence>
<evidence type="ECO:0000256" key="4">
    <source>
        <dbReference type="ARBA" id="ARBA00022679"/>
    </source>
</evidence>
<evidence type="ECO:0000256" key="5">
    <source>
        <dbReference type="ARBA" id="ARBA00022898"/>
    </source>
</evidence>
<organism evidence="8 9">
    <name type="scientific">Zophobas morio</name>
    <dbReference type="NCBI Taxonomy" id="2755281"/>
    <lineage>
        <taxon>Eukaryota</taxon>
        <taxon>Metazoa</taxon>
        <taxon>Ecdysozoa</taxon>
        <taxon>Arthropoda</taxon>
        <taxon>Hexapoda</taxon>
        <taxon>Insecta</taxon>
        <taxon>Pterygota</taxon>
        <taxon>Neoptera</taxon>
        <taxon>Endopterygota</taxon>
        <taxon>Coleoptera</taxon>
        <taxon>Polyphaga</taxon>
        <taxon>Cucujiformia</taxon>
        <taxon>Tenebrionidae</taxon>
        <taxon>Zophobas</taxon>
    </lineage>
</organism>
<dbReference type="AlphaFoldDB" id="A0AA38HT64"/>
<keyword evidence="9" id="KW-1185">Reference proteome</keyword>
<reference evidence="8" key="1">
    <citation type="journal article" date="2023" name="G3 (Bethesda)">
        <title>Whole genome assemblies of Zophobas morio and Tenebrio molitor.</title>
        <authorList>
            <person name="Kaur S."/>
            <person name="Stinson S.A."/>
            <person name="diCenzo G.C."/>
        </authorList>
    </citation>
    <scope>NUCLEOTIDE SEQUENCE</scope>
    <source>
        <strain evidence="8">QUZm001</strain>
    </source>
</reference>
<evidence type="ECO:0000256" key="3">
    <source>
        <dbReference type="ARBA" id="ARBA00022576"/>
    </source>
</evidence>
<dbReference type="PANTHER" id="PTHR43807">
    <property type="entry name" value="FI04487P"/>
    <property type="match status" value="1"/>
</dbReference>
<keyword evidence="4" id="KW-0808">Transferase</keyword>
<name>A0AA38HT64_9CUCU</name>
<comment type="similarity">
    <text evidence="2">Belongs to the class-I pyridoxal-phosphate-dependent aminotransferase family.</text>
</comment>
<protein>
    <recommendedName>
        <fullName evidence="7">Aminotransferase class I/classII large domain-containing protein</fullName>
    </recommendedName>
</protein>
<evidence type="ECO:0000313" key="8">
    <source>
        <dbReference type="EMBL" id="KAJ3642302.1"/>
    </source>
</evidence>
<dbReference type="PANTHER" id="PTHR43807:SF20">
    <property type="entry name" value="FI04487P"/>
    <property type="match status" value="1"/>
</dbReference>
<comment type="cofactor">
    <cofactor evidence="1">
        <name>pyridoxal 5'-phosphate</name>
        <dbReference type="ChEBI" id="CHEBI:597326"/>
    </cofactor>
</comment>
<dbReference type="GO" id="GO:0005739">
    <property type="term" value="C:mitochondrion"/>
    <property type="evidence" value="ECO:0007669"/>
    <property type="project" value="TreeGrafter"/>
</dbReference>
<evidence type="ECO:0000259" key="7">
    <source>
        <dbReference type="Pfam" id="PF00155"/>
    </source>
</evidence>
<dbReference type="InterPro" id="IPR015421">
    <property type="entry name" value="PyrdxlP-dep_Trfase_major"/>
</dbReference>
<comment type="pathway">
    <text evidence="6">Amino-acid degradation; L-kynurenine degradation; kynurenate from L-kynurenine: step 1/2.</text>
</comment>
<comment type="caution">
    <text evidence="8">The sequence shown here is derived from an EMBL/GenBank/DDBJ whole genome shotgun (WGS) entry which is preliminary data.</text>
</comment>
<keyword evidence="5" id="KW-0663">Pyridoxal phosphate</keyword>
<feature type="domain" description="Aminotransferase class I/classII large" evidence="7">
    <location>
        <begin position="3"/>
        <end position="162"/>
    </location>
</feature>
<dbReference type="SUPFAM" id="SSF53383">
    <property type="entry name" value="PLP-dependent transferases"/>
    <property type="match status" value="1"/>
</dbReference>
<dbReference type="FunFam" id="3.40.640.10:FF:000024">
    <property type="entry name" value="Kynurenine--oxoglutarate transaminase 3"/>
    <property type="match status" value="1"/>
</dbReference>
<evidence type="ECO:0000256" key="1">
    <source>
        <dbReference type="ARBA" id="ARBA00001933"/>
    </source>
</evidence>
<evidence type="ECO:0000256" key="2">
    <source>
        <dbReference type="ARBA" id="ARBA00007441"/>
    </source>
</evidence>
<dbReference type="Pfam" id="PF00155">
    <property type="entry name" value="Aminotran_1_2"/>
    <property type="match status" value="1"/>
</dbReference>
<dbReference type="GO" id="GO:0030170">
    <property type="term" value="F:pyridoxal phosphate binding"/>
    <property type="evidence" value="ECO:0007669"/>
    <property type="project" value="InterPro"/>
</dbReference>